<name>A0A3D8J669_9HELI</name>
<evidence type="ECO:0000313" key="1">
    <source>
        <dbReference type="EMBL" id="RDU72616.1"/>
    </source>
</evidence>
<evidence type="ECO:0000313" key="2">
    <source>
        <dbReference type="Proteomes" id="UP000256695"/>
    </source>
</evidence>
<sequence>MRFFCLVWIAFVVLFASENIEQSDLYKKKDNLQKEQAPTSWIHSVGMIVSYFDNGNMTQGYGVLLKEGYFITASNLVYNHQEYPKDIYVKMQDDSAKPLICVAKLQVKAIDEQKGLALLKTVAYTDDYCKERGQSFYHKRIYELYSLNPFLYPVNTFFIDSVQNFEDFGFLYPNIGKQYTFSVNKIIKARKITYFDKNFKQNIFYAYLPENNLDQQRELGKPFFDAKNVLVGLYAVTSYEKEAVIVNSNFIKSFLCSLQADFELSTWNKEDCRNFQQNLLKNMESITKQKTK</sequence>
<keyword evidence="2" id="KW-1185">Reference proteome</keyword>
<organism evidence="1 2">
    <name type="scientific">Helicobacter anseris</name>
    <dbReference type="NCBI Taxonomy" id="375926"/>
    <lineage>
        <taxon>Bacteria</taxon>
        <taxon>Pseudomonadati</taxon>
        <taxon>Campylobacterota</taxon>
        <taxon>Epsilonproteobacteria</taxon>
        <taxon>Campylobacterales</taxon>
        <taxon>Helicobacteraceae</taxon>
        <taxon>Helicobacter</taxon>
    </lineage>
</organism>
<gene>
    <name evidence="1" type="ORF">CQA57_06530</name>
</gene>
<dbReference type="SUPFAM" id="SSF50494">
    <property type="entry name" value="Trypsin-like serine proteases"/>
    <property type="match status" value="1"/>
</dbReference>
<comment type="caution">
    <text evidence="1">The sequence shown here is derived from an EMBL/GenBank/DDBJ whole genome shotgun (WGS) entry which is preliminary data.</text>
</comment>
<protein>
    <recommendedName>
        <fullName evidence="3">Serine protease</fullName>
    </recommendedName>
</protein>
<dbReference type="OrthoDB" id="5328014at2"/>
<dbReference type="RefSeq" id="WP_115579434.1">
    <property type="nucleotide sequence ID" value="NZ_NXLX01000018.1"/>
</dbReference>
<dbReference type="Proteomes" id="UP000256695">
    <property type="component" value="Unassembled WGS sequence"/>
</dbReference>
<evidence type="ECO:0008006" key="3">
    <source>
        <dbReference type="Google" id="ProtNLM"/>
    </source>
</evidence>
<reference evidence="1 2" key="1">
    <citation type="submission" date="2018-04" db="EMBL/GenBank/DDBJ databases">
        <title>Novel Campyloabacter and Helicobacter Species and Strains.</title>
        <authorList>
            <person name="Mannion A.J."/>
            <person name="Shen Z."/>
            <person name="Fox J.G."/>
        </authorList>
    </citation>
    <scope>NUCLEOTIDE SEQUENCE [LARGE SCALE GENOMIC DNA]</scope>
    <source>
        <strain evidence="1 2">MIT 04-9362</strain>
    </source>
</reference>
<accession>A0A3D8J669</accession>
<proteinExistence type="predicted"/>
<dbReference type="EMBL" id="NXLX01000018">
    <property type="protein sequence ID" value="RDU72616.1"/>
    <property type="molecule type" value="Genomic_DNA"/>
</dbReference>
<dbReference type="AlphaFoldDB" id="A0A3D8J669"/>
<dbReference type="InterPro" id="IPR009003">
    <property type="entry name" value="Peptidase_S1_PA"/>
</dbReference>